<dbReference type="Proteomes" id="UP000233597">
    <property type="component" value="Unassembled WGS sequence"/>
</dbReference>
<reference evidence="1 2" key="1">
    <citation type="submission" date="2017-09" db="EMBL/GenBank/DDBJ databases">
        <title>Biodiversity and function of Thalassospira species in the particle-attached aromatic-hydrocarbon-degrading consortia from the surface seawater of the South China Sea.</title>
        <authorList>
            <person name="Dong C."/>
            <person name="Liu R."/>
            <person name="Shao Z."/>
        </authorList>
    </citation>
    <scope>NUCLEOTIDE SEQUENCE [LARGE SCALE GENOMIC DNA]</scope>
    <source>
        <strain evidence="1 2">CSC1P2</strain>
    </source>
</reference>
<evidence type="ECO:0000313" key="1">
    <source>
        <dbReference type="EMBL" id="PKR53578.1"/>
    </source>
</evidence>
<gene>
    <name evidence="1" type="ORF">COO20_13655</name>
</gene>
<dbReference type="EMBL" id="NWTK01000008">
    <property type="protein sequence ID" value="PKR53578.1"/>
    <property type="molecule type" value="Genomic_DNA"/>
</dbReference>
<name>A0A2N3KSN9_9PROT</name>
<comment type="caution">
    <text evidence="1">The sequence shown here is derived from an EMBL/GenBank/DDBJ whole genome shotgun (WGS) entry which is preliminary data.</text>
</comment>
<dbReference type="AlphaFoldDB" id="A0A2N3KSN9"/>
<proteinExistence type="predicted"/>
<evidence type="ECO:0000313" key="2">
    <source>
        <dbReference type="Proteomes" id="UP000233597"/>
    </source>
</evidence>
<organism evidence="1 2">
    <name type="scientific">Thalassospira marina</name>
    <dbReference type="NCBI Taxonomy" id="2048283"/>
    <lineage>
        <taxon>Bacteria</taxon>
        <taxon>Pseudomonadati</taxon>
        <taxon>Pseudomonadota</taxon>
        <taxon>Alphaproteobacteria</taxon>
        <taxon>Rhodospirillales</taxon>
        <taxon>Thalassospiraceae</taxon>
        <taxon>Thalassospira</taxon>
    </lineage>
</organism>
<accession>A0A2N3KSN9</accession>
<sequence>MPHVFSPVTMRVRTKAGCFYDAPFILGNMFSENAGCLHGHPALTFAQTDDGFQACKQADH</sequence>
<protein>
    <submittedName>
        <fullName evidence="1">Uncharacterized protein</fullName>
    </submittedName>
</protein>